<reference evidence="7" key="1">
    <citation type="journal article" date="2019" name="bioRxiv">
        <title>The Genome of the Zebra Mussel, Dreissena polymorpha: A Resource for Invasive Species Research.</title>
        <authorList>
            <person name="McCartney M.A."/>
            <person name="Auch B."/>
            <person name="Kono T."/>
            <person name="Mallez S."/>
            <person name="Zhang Y."/>
            <person name="Obille A."/>
            <person name="Becker A."/>
            <person name="Abrahante J.E."/>
            <person name="Garbe J."/>
            <person name="Badalamenti J.P."/>
            <person name="Herman A."/>
            <person name="Mangelson H."/>
            <person name="Liachko I."/>
            <person name="Sullivan S."/>
            <person name="Sone E.D."/>
            <person name="Koren S."/>
            <person name="Silverstein K.A.T."/>
            <person name="Beckman K.B."/>
            <person name="Gohl D.M."/>
        </authorList>
    </citation>
    <scope>NUCLEOTIDE SEQUENCE</scope>
    <source>
        <strain evidence="7">Duluth1</strain>
        <tissue evidence="7">Whole animal</tissue>
    </source>
</reference>
<dbReference type="InterPro" id="IPR050822">
    <property type="entry name" value="Cerebellin_Synaptic_Org"/>
</dbReference>
<dbReference type="Gene3D" id="2.60.120.40">
    <property type="match status" value="1"/>
</dbReference>
<feature type="signal peptide" evidence="5">
    <location>
        <begin position="1"/>
        <end position="21"/>
    </location>
</feature>
<dbReference type="Pfam" id="PF00386">
    <property type="entry name" value="C1q"/>
    <property type="match status" value="1"/>
</dbReference>
<name>A0A9D4LDH3_DREPO</name>
<sequence>MVTCKARLVLLGFILYVQVYGLERQSEEPSCYSRFDFEYKLLAKVVALETTAAKLEDVISHIEQKIDDTNKKLVNQNKQLEYMLGSATSVAFQAFLSKNVAFPQISVVIFDVVPVNLGNAYNPITGIFTAPVNGTYLFAMSIGNPTGKPSTIRMKKNQEYIAYAFAGWTSGWDQGSQTTVVRMSVGDVMFVEGENHVSGNALEFGKHSSMTGTLINKC</sequence>
<gene>
    <name evidence="7" type="ORF">DPMN_099125</name>
</gene>
<dbReference type="PROSITE" id="PS50871">
    <property type="entry name" value="C1Q"/>
    <property type="match status" value="1"/>
</dbReference>
<reference evidence="7" key="2">
    <citation type="submission" date="2020-11" db="EMBL/GenBank/DDBJ databases">
        <authorList>
            <person name="McCartney M.A."/>
            <person name="Auch B."/>
            <person name="Kono T."/>
            <person name="Mallez S."/>
            <person name="Becker A."/>
            <person name="Gohl D.M."/>
            <person name="Silverstein K.A.T."/>
            <person name="Koren S."/>
            <person name="Bechman K.B."/>
            <person name="Herman A."/>
            <person name="Abrahante J.E."/>
            <person name="Garbe J."/>
        </authorList>
    </citation>
    <scope>NUCLEOTIDE SEQUENCE</scope>
    <source>
        <strain evidence="7">Duluth1</strain>
        <tissue evidence="7">Whole animal</tissue>
    </source>
</reference>
<dbReference type="AlphaFoldDB" id="A0A9D4LDH3"/>
<feature type="coiled-coil region" evidence="4">
    <location>
        <begin position="45"/>
        <end position="79"/>
    </location>
</feature>
<evidence type="ECO:0000256" key="1">
    <source>
        <dbReference type="ARBA" id="ARBA00004613"/>
    </source>
</evidence>
<keyword evidence="4" id="KW-0175">Coiled coil</keyword>
<evidence type="ECO:0000256" key="2">
    <source>
        <dbReference type="ARBA" id="ARBA00022525"/>
    </source>
</evidence>
<evidence type="ECO:0000313" key="7">
    <source>
        <dbReference type="EMBL" id="KAH3856535.1"/>
    </source>
</evidence>
<evidence type="ECO:0000313" key="8">
    <source>
        <dbReference type="Proteomes" id="UP000828390"/>
    </source>
</evidence>
<keyword evidence="8" id="KW-1185">Reference proteome</keyword>
<comment type="caution">
    <text evidence="7">The sequence shown here is derived from an EMBL/GenBank/DDBJ whole genome shotgun (WGS) entry which is preliminary data.</text>
</comment>
<dbReference type="InterPro" id="IPR008983">
    <property type="entry name" value="Tumour_necrosis_fac-like_dom"/>
</dbReference>
<proteinExistence type="predicted"/>
<evidence type="ECO:0000256" key="4">
    <source>
        <dbReference type="SAM" id="Coils"/>
    </source>
</evidence>
<dbReference type="InterPro" id="IPR001073">
    <property type="entry name" value="C1q_dom"/>
</dbReference>
<dbReference type="SUPFAM" id="SSF49842">
    <property type="entry name" value="TNF-like"/>
    <property type="match status" value="1"/>
</dbReference>
<dbReference type="PANTHER" id="PTHR22923">
    <property type="entry name" value="CEREBELLIN-RELATED"/>
    <property type="match status" value="1"/>
</dbReference>
<dbReference type="GO" id="GO:0005576">
    <property type="term" value="C:extracellular region"/>
    <property type="evidence" value="ECO:0007669"/>
    <property type="project" value="UniProtKB-SubCell"/>
</dbReference>
<keyword evidence="3 5" id="KW-0732">Signal</keyword>
<dbReference type="OrthoDB" id="6368610at2759"/>
<dbReference type="SMART" id="SM00110">
    <property type="entry name" value="C1Q"/>
    <property type="match status" value="1"/>
</dbReference>
<dbReference type="PRINTS" id="PR00007">
    <property type="entry name" value="COMPLEMNTC1Q"/>
</dbReference>
<dbReference type="EMBL" id="JAIWYP010000003">
    <property type="protein sequence ID" value="KAH3856535.1"/>
    <property type="molecule type" value="Genomic_DNA"/>
</dbReference>
<evidence type="ECO:0000256" key="5">
    <source>
        <dbReference type="SAM" id="SignalP"/>
    </source>
</evidence>
<organism evidence="7 8">
    <name type="scientific">Dreissena polymorpha</name>
    <name type="common">Zebra mussel</name>
    <name type="synonym">Mytilus polymorpha</name>
    <dbReference type="NCBI Taxonomy" id="45954"/>
    <lineage>
        <taxon>Eukaryota</taxon>
        <taxon>Metazoa</taxon>
        <taxon>Spiralia</taxon>
        <taxon>Lophotrochozoa</taxon>
        <taxon>Mollusca</taxon>
        <taxon>Bivalvia</taxon>
        <taxon>Autobranchia</taxon>
        <taxon>Heteroconchia</taxon>
        <taxon>Euheterodonta</taxon>
        <taxon>Imparidentia</taxon>
        <taxon>Neoheterodontei</taxon>
        <taxon>Myida</taxon>
        <taxon>Dreissenoidea</taxon>
        <taxon>Dreissenidae</taxon>
        <taxon>Dreissena</taxon>
    </lineage>
</organism>
<feature type="chain" id="PRO_5039118241" description="C1q domain-containing protein" evidence="5">
    <location>
        <begin position="22"/>
        <end position="218"/>
    </location>
</feature>
<accession>A0A9D4LDH3</accession>
<keyword evidence="2" id="KW-0964">Secreted</keyword>
<evidence type="ECO:0000259" key="6">
    <source>
        <dbReference type="PROSITE" id="PS50871"/>
    </source>
</evidence>
<evidence type="ECO:0000256" key="3">
    <source>
        <dbReference type="ARBA" id="ARBA00022729"/>
    </source>
</evidence>
<protein>
    <recommendedName>
        <fullName evidence="6">C1q domain-containing protein</fullName>
    </recommendedName>
</protein>
<dbReference type="PANTHER" id="PTHR22923:SF116">
    <property type="entry name" value="C1Q DOMAIN-CONTAINING PROTEIN"/>
    <property type="match status" value="1"/>
</dbReference>
<comment type="subcellular location">
    <subcellularLocation>
        <location evidence="1">Secreted</location>
    </subcellularLocation>
</comment>
<feature type="domain" description="C1q" evidence="6">
    <location>
        <begin position="85"/>
        <end position="218"/>
    </location>
</feature>
<dbReference type="Proteomes" id="UP000828390">
    <property type="component" value="Unassembled WGS sequence"/>
</dbReference>